<evidence type="ECO:0000313" key="2">
    <source>
        <dbReference type="Proteomes" id="UP000324222"/>
    </source>
</evidence>
<dbReference type="Proteomes" id="UP000324222">
    <property type="component" value="Unassembled WGS sequence"/>
</dbReference>
<sequence>MNWSPEEFLVLALSYLKKCLVENQCLQLLRCKGQGGACLGRPAKPASGRSSSVVLSLVSQVFSSRVSLLLKGVILMA</sequence>
<name>A0A5B7DFD1_PORTR</name>
<comment type="caution">
    <text evidence="1">The sequence shown here is derived from an EMBL/GenBank/DDBJ whole genome shotgun (WGS) entry which is preliminary data.</text>
</comment>
<organism evidence="1 2">
    <name type="scientific">Portunus trituberculatus</name>
    <name type="common">Swimming crab</name>
    <name type="synonym">Neptunus trituberculatus</name>
    <dbReference type="NCBI Taxonomy" id="210409"/>
    <lineage>
        <taxon>Eukaryota</taxon>
        <taxon>Metazoa</taxon>
        <taxon>Ecdysozoa</taxon>
        <taxon>Arthropoda</taxon>
        <taxon>Crustacea</taxon>
        <taxon>Multicrustacea</taxon>
        <taxon>Malacostraca</taxon>
        <taxon>Eumalacostraca</taxon>
        <taxon>Eucarida</taxon>
        <taxon>Decapoda</taxon>
        <taxon>Pleocyemata</taxon>
        <taxon>Brachyura</taxon>
        <taxon>Eubrachyura</taxon>
        <taxon>Portunoidea</taxon>
        <taxon>Portunidae</taxon>
        <taxon>Portuninae</taxon>
        <taxon>Portunus</taxon>
    </lineage>
</organism>
<keyword evidence="2" id="KW-1185">Reference proteome</keyword>
<dbReference type="AlphaFoldDB" id="A0A5B7DFD1"/>
<gene>
    <name evidence="1" type="ORF">E2C01_012680</name>
</gene>
<evidence type="ECO:0000313" key="1">
    <source>
        <dbReference type="EMBL" id="MPC19755.1"/>
    </source>
</evidence>
<dbReference type="EMBL" id="VSRR010000800">
    <property type="protein sequence ID" value="MPC19755.1"/>
    <property type="molecule type" value="Genomic_DNA"/>
</dbReference>
<accession>A0A5B7DFD1</accession>
<proteinExistence type="predicted"/>
<protein>
    <submittedName>
        <fullName evidence="1">Uncharacterized protein</fullName>
    </submittedName>
</protein>
<reference evidence="1 2" key="1">
    <citation type="submission" date="2019-05" db="EMBL/GenBank/DDBJ databases">
        <title>Another draft genome of Portunus trituberculatus and its Hox gene families provides insights of decapod evolution.</title>
        <authorList>
            <person name="Jeong J.-H."/>
            <person name="Song I."/>
            <person name="Kim S."/>
            <person name="Choi T."/>
            <person name="Kim D."/>
            <person name="Ryu S."/>
            <person name="Kim W."/>
        </authorList>
    </citation>
    <scope>NUCLEOTIDE SEQUENCE [LARGE SCALE GENOMIC DNA]</scope>
    <source>
        <tissue evidence="1">Muscle</tissue>
    </source>
</reference>